<dbReference type="InterPro" id="IPR011016">
    <property type="entry name" value="Znf_RING-CH"/>
</dbReference>
<dbReference type="SUPFAM" id="SSF57850">
    <property type="entry name" value="RING/U-box"/>
    <property type="match status" value="1"/>
</dbReference>
<organism evidence="7">
    <name type="scientific">Anthurium amnicola</name>
    <dbReference type="NCBI Taxonomy" id="1678845"/>
    <lineage>
        <taxon>Eukaryota</taxon>
        <taxon>Viridiplantae</taxon>
        <taxon>Streptophyta</taxon>
        <taxon>Embryophyta</taxon>
        <taxon>Tracheophyta</taxon>
        <taxon>Spermatophyta</taxon>
        <taxon>Magnoliopsida</taxon>
        <taxon>Liliopsida</taxon>
        <taxon>Araceae</taxon>
        <taxon>Pothoideae</taxon>
        <taxon>Potheae</taxon>
        <taxon>Anthurium</taxon>
    </lineage>
</organism>
<evidence type="ECO:0000256" key="1">
    <source>
        <dbReference type="ARBA" id="ARBA00022723"/>
    </source>
</evidence>
<dbReference type="PANTHER" id="PTHR47258">
    <property type="match status" value="1"/>
</dbReference>
<accession>A0A1D1ZLL8</accession>
<dbReference type="InterPro" id="IPR044249">
    <property type="entry name" value="XERICO-like"/>
</dbReference>
<sequence length="142" mass="15790">MGISSLPAPSEGVLTLLLVNTALSISLFKEIVRSLLHVVGLHRAVADDDDQHPDPATESFADRFRSRVKPLRFGADREGHAAVDCRVCLALFEPDSVVNRLPCGHLFHKRCLDRWLDYHHVTCPLCRTPLLPAEDPASCPWC</sequence>
<dbReference type="InterPro" id="IPR001841">
    <property type="entry name" value="Znf_RING"/>
</dbReference>
<keyword evidence="3" id="KW-0862">Zinc</keyword>
<protein>
    <submittedName>
        <fullName evidence="7">RING-H2 zinc finger protein RHA1a</fullName>
    </submittedName>
</protein>
<dbReference type="EMBL" id="GDJX01000303">
    <property type="protein sequence ID" value="JAT67633.1"/>
    <property type="molecule type" value="Transcribed_RNA"/>
</dbReference>
<name>A0A1D1ZLL8_9ARAE</name>
<dbReference type="AlphaFoldDB" id="A0A1D1ZLL8"/>
<dbReference type="Gene3D" id="3.30.40.10">
    <property type="entry name" value="Zinc/RING finger domain, C3HC4 (zinc finger)"/>
    <property type="match status" value="1"/>
</dbReference>
<gene>
    <name evidence="7" type="primary">RHA1A_9</name>
    <name evidence="6" type="synonym">RHA1A_4</name>
    <name evidence="6" type="ORF">g.107968</name>
    <name evidence="7" type="ORF">g.107974</name>
</gene>
<dbReference type="PANTHER" id="PTHR47258:SF1">
    <property type="entry name" value="E3 UBIQUITIN-PROTEIN LIGASE XERICO-RELATED"/>
    <property type="match status" value="1"/>
</dbReference>
<dbReference type="PROSITE" id="PS50089">
    <property type="entry name" value="ZF_RING_2"/>
    <property type="match status" value="1"/>
</dbReference>
<dbReference type="SMART" id="SM00744">
    <property type="entry name" value="RINGv"/>
    <property type="match status" value="1"/>
</dbReference>
<dbReference type="GO" id="GO:0008270">
    <property type="term" value="F:zinc ion binding"/>
    <property type="evidence" value="ECO:0007669"/>
    <property type="project" value="UniProtKB-KW"/>
</dbReference>
<evidence type="ECO:0000256" key="4">
    <source>
        <dbReference type="PROSITE-ProRule" id="PRU00175"/>
    </source>
</evidence>
<evidence type="ECO:0000259" key="5">
    <source>
        <dbReference type="PROSITE" id="PS50089"/>
    </source>
</evidence>
<dbReference type="Pfam" id="PF13639">
    <property type="entry name" value="zf-RING_2"/>
    <property type="match status" value="1"/>
</dbReference>
<keyword evidence="1" id="KW-0479">Metal-binding</keyword>
<dbReference type="SMART" id="SM00184">
    <property type="entry name" value="RING"/>
    <property type="match status" value="1"/>
</dbReference>
<evidence type="ECO:0000313" key="7">
    <source>
        <dbReference type="EMBL" id="JAT67633.1"/>
    </source>
</evidence>
<dbReference type="EMBL" id="GDJX01013335">
    <property type="protein sequence ID" value="JAT54601.1"/>
    <property type="molecule type" value="Transcribed_RNA"/>
</dbReference>
<evidence type="ECO:0000256" key="2">
    <source>
        <dbReference type="ARBA" id="ARBA00022771"/>
    </source>
</evidence>
<dbReference type="InterPro" id="IPR013083">
    <property type="entry name" value="Znf_RING/FYVE/PHD"/>
</dbReference>
<reference evidence="7" key="1">
    <citation type="submission" date="2015-07" db="EMBL/GenBank/DDBJ databases">
        <title>Transcriptome Assembly of Anthurium amnicola.</title>
        <authorList>
            <person name="Suzuki J."/>
        </authorList>
    </citation>
    <scope>NUCLEOTIDE SEQUENCE</scope>
</reference>
<evidence type="ECO:0000256" key="3">
    <source>
        <dbReference type="ARBA" id="ARBA00022833"/>
    </source>
</evidence>
<feature type="domain" description="RING-type" evidence="5">
    <location>
        <begin position="85"/>
        <end position="127"/>
    </location>
</feature>
<keyword evidence="2 4" id="KW-0863">Zinc-finger</keyword>
<proteinExistence type="predicted"/>
<evidence type="ECO:0000313" key="6">
    <source>
        <dbReference type="EMBL" id="JAT54601.1"/>
    </source>
</evidence>